<reference evidence="9" key="1">
    <citation type="submission" date="2025-08" db="UniProtKB">
        <authorList>
            <consortium name="RefSeq"/>
        </authorList>
    </citation>
    <scope>IDENTIFICATION</scope>
    <source>
        <tissue evidence="9">Tongue muscle</tissue>
    </source>
</reference>
<dbReference type="GeneID" id="110125864"/>
<evidence type="ECO:0000256" key="5">
    <source>
        <dbReference type="RuleBase" id="RU003695"/>
    </source>
</evidence>
<dbReference type="GO" id="GO:0036094">
    <property type="term" value="F:small molecule binding"/>
    <property type="evidence" value="ECO:0007669"/>
    <property type="project" value="InterPro"/>
</dbReference>
<dbReference type="Gene3D" id="2.40.128.20">
    <property type="match status" value="1"/>
</dbReference>
<proteinExistence type="inferred from homology"/>
<evidence type="ECO:0000256" key="2">
    <source>
        <dbReference type="ARBA" id="ARBA00006889"/>
    </source>
</evidence>
<dbReference type="InterPro" id="IPR022272">
    <property type="entry name" value="Lipocalin_CS"/>
</dbReference>
<sequence length="170" mass="18983">MKTVFLTLLGLVCAAQEPPTELEPSQITGDWRSILTAADNKEKIEQGGPLRVYIHRLECTDKCSSVAIKFYIKFQDACLLLNAVAERDGEVYHTGYMGANFFELIPMSDNTLAIYSENVDGVKTTKVTQLLAKGDGVTQEEIQQYEELNKERGIPTENTEDLTETDDCPQ</sequence>
<dbReference type="OrthoDB" id="9450562at2759"/>
<dbReference type="PANTHER" id="PTHR11430:SF89">
    <property type="entry name" value="ALLERGEN BOS D 2"/>
    <property type="match status" value="1"/>
</dbReference>
<dbReference type="InterPro" id="IPR000566">
    <property type="entry name" value="Lipocln_cytosolic_FA-bd_dom"/>
</dbReference>
<dbReference type="RefSeq" id="XP_020730844.2">
    <property type="nucleotide sequence ID" value="XM_020875185.2"/>
</dbReference>
<evidence type="ECO:0000256" key="1">
    <source>
        <dbReference type="ARBA" id="ARBA00004613"/>
    </source>
</evidence>
<feature type="domain" description="Lipocalin/cytosolic fatty-acid binding" evidence="7">
    <location>
        <begin position="28"/>
        <end position="166"/>
    </location>
</feature>
<dbReference type="GO" id="GO:0005549">
    <property type="term" value="F:odorant binding"/>
    <property type="evidence" value="ECO:0007669"/>
    <property type="project" value="TreeGrafter"/>
</dbReference>
<dbReference type="InterPro" id="IPR002448">
    <property type="entry name" value="OBP-like"/>
</dbReference>
<dbReference type="PANTHER" id="PTHR11430">
    <property type="entry name" value="LIPOCALIN"/>
    <property type="match status" value="1"/>
</dbReference>
<dbReference type="GO" id="GO:0005615">
    <property type="term" value="C:extracellular space"/>
    <property type="evidence" value="ECO:0007669"/>
    <property type="project" value="TreeGrafter"/>
</dbReference>
<evidence type="ECO:0000256" key="6">
    <source>
        <dbReference type="SAM" id="MobiDB-lite"/>
    </source>
</evidence>
<feature type="compositionally biased region" description="Acidic residues" evidence="6">
    <location>
        <begin position="158"/>
        <end position="170"/>
    </location>
</feature>
<dbReference type="InterPro" id="IPR012674">
    <property type="entry name" value="Calycin"/>
</dbReference>
<dbReference type="PRINTS" id="PR01173">
    <property type="entry name" value="ODORANTBNDNG"/>
</dbReference>
<dbReference type="Pfam" id="PF00061">
    <property type="entry name" value="Lipocalin"/>
    <property type="match status" value="1"/>
</dbReference>
<comment type="subcellular location">
    <subcellularLocation>
        <location evidence="1">Secreted</location>
    </subcellularLocation>
</comment>
<name>A0A6J0W4M3_ODOVR</name>
<evidence type="ECO:0000259" key="7">
    <source>
        <dbReference type="Pfam" id="PF00061"/>
    </source>
</evidence>
<dbReference type="SUPFAM" id="SSF50814">
    <property type="entry name" value="Lipocalins"/>
    <property type="match status" value="1"/>
</dbReference>
<keyword evidence="8" id="KW-1185">Reference proteome</keyword>
<comment type="similarity">
    <text evidence="2 5">Belongs to the calycin superfamily. Lipocalin family.</text>
</comment>
<evidence type="ECO:0000313" key="9">
    <source>
        <dbReference type="RefSeq" id="XP_020730844.2"/>
    </source>
</evidence>
<organism evidence="8 9">
    <name type="scientific">Odocoileus virginianus</name>
    <name type="common">White-tailed deer</name>
    <dbReference type="NCBI Taxonomy" id="9874"/>
    <lineage>
        <taxon>Eukaryota</taxon>
        <taxon>Metazoa</taxon>
        <taxon>Chordata</taxon>
        <taxon>Craniata</taxon>
        <taxon>Vertebrata</taxon>
        <taxon>Euteleostomi</taxon>
        <taxon>Mammalia</taxon>
        <taxon>Eutheria</taxon>
        <taxon>Laurasiatheria</taxon>
        <taxon>Artiodactyla</taxon>
        <taxon>Ruminantia</taxon>
        <taxon>Pecora</taxon>
        <taxon>Cervidae</taxon>
        <taxon>Odocoileinae</taxon>
        <taxon>Odocoileus</taxon>
    </lineage>
</organism>
<dbReference type="PROSITE" id="PS00213">
    <property type="entry name" value="LIPOCALIN"/>
    <property type="match status" value="1"/>
</dbReference>
<dbReference type="InterPro" id="IPR002345">
    <property type="entry name" value="Lipocalin"/>
</dbReference>
<dbReference type="KEGG" id="ovr:110125864"/>
<gene>
    <name evidence="9" type="primary">LOC110125864</name>
</gene>
<accession>A0A6J0W4M3</accession>
<keyword evidence="4" id="KW-0964">Secreted</keyword>
<protein>
    <submittedName>
        <fullName evidence="9">Allergen Bos d 2-like</fullName>
    </submittedName>
</protein>
<keyword evidence="3" id="KW-0813">Transport</keyword>
<feature type="region of interest" description="Disordered" evidence="6">
    <location>
        <begin position="145"/>
        <end position="170"/>
    </location>
</feature>
<evidence type="ECO:0000313" key="8">
    <source>
        <dbReference type="Proteomes" id="UP001652640"/>
    </source>
</evidence>
<dbReference type="Proteomes" id="UP001652640">
    <property type="component" value="Unplaced"/>
</dbReference>
<dbReference type="AlphaFoldDB" id="A0A6J0W4M3"/>
<evidence type="ECO:0000256" key="4">
    <source>
        <dbReference type="ARBA" id="ARBA00022525"/>
    </source>
</evidence>
<evidence type="ECO:0000256" key="3">
    <source>
        <dbReference type="ARBA" id="ARBA00022448"/>
    </source>
</evidence>